<proteinExistence type="predicted"/>
<protein>
    <submittedName>
        <fullName evidence="2">Uncharacterized protein</fullName>
    </submittedName>
</protein>
<reference evidence="2" key="1">
    <citation type="submission" date="2020-08" db="EMBL/GenBank/DDBJ databases">
        <title>Sulfitobacter aestuariivivens sp. nov., isolated from a tidal flat.</title>
        <authorList>
            <person name="Park S."/>
            <person name="Yoon J.-H."/>
        </authorList>
    </citation>
    <scope>NUCLEOTIDE SEQUENCE</scope>
    <source>
        <strain evidence="2">TSTF-M16</strain>
    </source>
</reference>
<dbReference type="Proteomes" id="UP000635142">
    <property type="component" value="Unassembled WGS sequence"/>
</dbReference>
<dbReference type="AlphaFoldDB" id="A0A927D5Z7"/>
<evidence type="ECO:0000256" key="1">
    <source>
        <dbReference type="SAM" id="MobiDB-lite"/>
    </source>
</evidence>
<dbReference type="RefSeq" id="WP_191074403.1">
    <property type="nucleotide sequence ID" value="NZ_JACTAG010000001.1"/>
</dbReference>
<evidence type="ECO:0000313" key="3">
    <source>
        <dbReference type="Proteomes" id="UP000635142"/>
    </source>
</evidence>
<gene>
    <name evidence="2" type="ORF">H9Q16_05850</name>
</gene>
<dbReference type="EMBL" id="JACTAG010000001">
    <property type="protein sequence ID" value="MBD3663436.1"/>
    <property type="molecule type" value="Genomic_DNA"/>
</dbReference>
<comment type="caution">
    <text evidence="2">The sequence shown here is derived from an EMBL/GenBank/DDBJ whole genome shotgun (WGS) entry which is preliminary data.</text>
</comment>
<sequence length="82" mass="9654">MNMNRIINMVIRQVMNQLIRRGMRAGFDKAGQVADRRKAARGEPVKTPQDMTPQERKQMRAERQQARRAQQGLKTARRMSRF</sequence>
<accession>A0A927D5Z7</accession>
<feature type="region of interest" description="Disordered" evidence="1">
    <location>
        <begin position="29"/>
        <end position="82"/>
    </location>
</feature>
<feature type="compositionally biased region" description="Basic and acidic residues" evidence="1">
    <location>
        <begin position="34"/>
        <end position="44"/>
    </location>
</feature>
<organism evidence="2 3">
    <name type="scientific">Sulfitobacter aestuariivivens</name>
    <dbReference type="NCBI Taxonomy" id="2766981"/>
    <lineage>
        <taxon>Bacteria</taxon>
        <taxon>Pseudomonadati</taxon>
        <taxon>Pseudomonadota</taxon>
        <taxon>Alphaproteobacteria</taxon>
        <taxon>Rhodobacterales</taxon>
        <taxon>Roseobacteraceae</taxon>
        <taxon>Sulfitobacter</taxon>
    </lineage>
</organism>
<feature type="compositionally biased region" description="Basic and acidic residues" evidence="1">
    <location>
        <begin position="53"/>
        <end position="65"/>
    </location>
</feature>
<name>A0A927D5Z7_9RHOB</name>
<keyword evidence="3" id="KW-1185">Reference proteome</keyword>
<evidence type="ECO:0000313" key="2">
    <source>
        <dbReference type="EMBL" id="MBD3663436.1"/>
    </source>
</evidence>